<feature type="region of interest" description="Disordered" evidence="2">
    <location>
        <begin position="210"/>
        <end position="260"/>
    </location>
</feature>
<feature type="compositionally biased region" description="Basic and acidic residues" evidence="2">
    <location>
        <begin position="428"/>
        <end position="447"/>
    </location>
</feature>
<gene>
    <name evidence="4" type="ORF">B0I35DRAFT_244919</name>
</gene>
<dbReference type="Pfam" id="PF05057">
    <property type="entry name" value="DUF676"/>
    <property type="match status" value="1"/>
</dbReference>
<feature type="compositionally biased region" description="Polar residues" evidence="2">
    <location>
        <begin position="219"/>
        <end position="231"/>
    </location>
</feature>
<feature type="compositionally biased region" description="Basic and acidic residues" evidence="2">
    <location>
        <begin position="532"/>
        <end position="547"/>
    </location>
</feature>
<dbReference type="InterPro" id="IPR007751">
    <property type="entry name" value="DUF676_lipase-like"/>
</dbReference>
<evidence type="ECO:0000256" key="1">
    <source>
        <dbReference type="ARBA" id="ARBA00007920"/>
    </source>
</evidence>
<comment type="caution">
    <text evidence="4">The sequence shown here is derived from an EMBL/GenBank/DDBJ whole genome shotgun (WGS) entry which is preliminary data.</text>
</comment>
<reference evidence="4" key="1">
    <citation type="journal article" date="2021" name="Nat. Commun.">
        <title>Genetic determinants of endophytism in the Arabidopsis root mycobiome.</title>
        <authorList>
            <person name="Mesny F."/>
            <person name="Miyauchi S."/>
            <person name="Thiergart T."/>
            <person name="Pickel B."/>
            <person name="Atanasova L."/>
            <person name="Karlsson M."/>
            <person name="Huettel B."/>
            <person name="Barry K.W."/>
            <person name="Haridas S."/>
            <person name="Chen C."/>
            <person name="Bauer D."/>
            <person name="Andreopoulos W."/>
            <person name="Pangilinan J."/>
            <person name="LaButti K."/>
            <person name="Riley R."/>
            <person name="Lipzen A."/>
            <person name="Clum A."/>
            <person name="Drula E."/>
            <person name="Henrissat B."/>
            <person name="Kohler A."/>
            <person name="Grigoriev I.V."/>
            <person name="Martin F.M."/>
            <person name="Hacquard S."/>
        </authorList>
    </citation>
    <scope>NUCLEOTIDE SEQUENCE</scope>
    <source>
        <strain evidence="4">MPI-CAGE-CH-0235</strain>
    </source>
</reference>
<dbReference type="EMBL" id="JAGPNK010000007">
    <property type="protein sequence ID" value="KAH7318514.1"/>
    <property type="molecule type" value="Genomic_DNA"/>
</dbReference>
<dbReference type="AlphaFoldDB" id="A0A8K0SQ47"/>
<feature type="region of interest" description="Disordered" evidence="2">
    <location>
        <begin position="353"/>
        <end position="594"/>
    </location>
</feature>
<protein>
    <recommendedName>
        <fullName evidence="3">DUF676 domain-containing protein</fullName>
    </recommendedName>
</protein>
<feature type="region of interest" description="Disordered" evidence="2">
    <location>
        <begin position="1"/>
        <end position="65"/>
    </location>
</feature>
<organism evidence="4 5">
    <name type="scientific">Stachybotrys elegans</name>
    <dbReference type="NCBI Taxonomy" id="80388"/>
    <lineage>
        <taxon>Eukaryota</taxon>
        <taxon>Fungi</taxon>
        <taxon>Dikarya</taxon>
        <taxon>Ascomycota</taxon>
        <taxon>Pezizomycotina</taxon>
        <taxon>Sordariomycetes</taxon>
        <taxon>Hypocreomycetidae</taxon>
        <taxon>Hypocreales</taxon>
        <taxon>Stachybotryaceae</taxon>
        <taxon>Stachybotrys</taxon>
    </lineage>
</organism>
<dbReference type="PANTHER" id="PTHR47842">
    <property type="entry name" value="EXPRESSED PROTEIN"/>
    <property type="match status" value="1"/>
</dbReference>
<dbReference type="Proteomes" id="UP000813444">
    <property type="component" value="Unassembled WGS sequence"/>
</dbReference>
<feature type="compositionally biased region" description="Basic and acidic residues" evidence="2">
    <location>
        <begin position="510"/>
        <end position="524"/>
    </location>
</feature>
<evidence type="ECO:0000259" key="3">
    <source>
        <dbReference type="Pfam" id="PF05057"/>
    </source>
</evidence>
<dbReference type="PANTHER" id="PTHR47842:SF3">
    <property type="entry name" value="DUF676 DOMAIN-CONTAINING PROTEIN"/>
    <property type="match status" value="1"/>
</dbReference>
<evidence type="ECO:0000313" key="4">
    <source>
        <dbReference type="EMBL" id="KAH7318514.1"/>
    </source>
</evidence>
<feature type="compositionally biased region" description="Basic and acidic residues" evidence="2">
    <location>
        <begin position="554"/>
        <end position="582"/>
    </location>
</feature>
<comment type="similarity">
    <text evidence="1">Belongs to the putative lipase ROG1 family.</text>
</comment>
<evidence type="ECO:0000313" key="5">
    <source>
        <dbReference type="Proteomes" id="UP000813444"/>
    </source>
</evidence>
<sequence>MASPGLKSQDAYLQPPPPYRPPSQTSFHSGSASPPGPMPGSISAFADDPRSASTQSLAPSTVDVETGSGSVRRRRILLLIYIHGFYGNAQSFQSFPYHVHEFLKDALAETHAVHTKIYPRYKCYRAMEVARDNFSAWLRPHESPHTDVILIGHSMGGLVAADVVLKPNQNPYNSHPLQHRILGTLSLDTPFLGLHPGIIASGLASLFAPQEDSAGDASSPGTGNAQPTPTDLSPMDSQSLLSAVSSNSIPPSDPSYNPHFFNDNEFREQSFFSRLGNFAQKHRSEGLYRALRNHVVSHLEYAGAMADYPALNKRYNKIRALEDVDQIRALTESHAQNAPSRVRFLNYYTISPGRPKKSKSSLSNTDANTDEALRSGDIPASILSGGTPGASESDLNLISPSLSPSSKPPDTPAGTFGLRDVKGISAEDDSHPTTELKSSPDEPHHSPDPPSEQPDIHTSQALPERPSEQQATETTLASATQTGLDQIEADLPPIPEPPTPPVLPDLGLYTDKDMRKQAEKESRRLQRNYENALKDREKALREREKLLQKRRKKADKEAQKEQQRESKDQQRRQKEQDKDRLETQQAPSQTELELHLEQASIADTASSAPRSVEGDKPKKLRKFCTIPRSRNGYSDPTWVDIYMDGMDEVSAHTSLFFPGPHYDRLVGDVSSRILQWIEDDLSVRAVVESMDYSIQ</sequence>
<evidence type="ECO:0000256" key="2">
    <source>
        <dbReference type="SAM" id="MobiDB-lite"/>
    </source>
</evidence>
<feature type="compositionally biased region" description="Low complexity" evidence="2">
    <location>
        <begin position="237"/>
        <end position="248"/>
    </location>
</feature>
<proteinExistence type="inferred from homology"/>
<feature type="compositionally biased region" description="Pro residues" evidence="2">
    <location>
        <begin position="492"/>
        <end position="503"/>
    </location>
</feature>
<accession>A0A8K0SQ47</accession>
<dbReference type="InterPro" id="IPR029058">
    <property type="entry name" value="AB_hydrolase_fold"/>
</dbReference>
<dbReference type="OrthoDB" id="3248508at2759"/>
<keyword evidence="5" id="KW-1185">Reference proteome</keyword>
<dbReference type="Gene3D" id="3.40.50.1820">
    <property type="entry name" value="alpha/beta hydrolase"/>
    <property type="match status" value="1"/>
</dbReference>
<name>A0A8K0SQ47_9HYPO</name>
<dbReference type="SUPFAM" id="SSF53474">
    <property type="entry name" value="alpha/beta-Hydrolases"/>
    <property type="match status" value="1"/>
</dbReference>
<feature type="compositionally biased region" description="Polar residues" evidence="2">
    <location>
        <begin position="468"/>
        <end position="484"/>
    </location>
</feature>
<feature type="domain" description="DUF676" evidence="3">
    <location>
        <begin position="78"/>
        <end position="194"/>
    </location>
</feature>